<organism evidence="2 3">
    <name type="scientific">Streptomyces fodineus</name>
    <dbReference type="NCBI Taxonomy" id="1904616"/>
    <lineage>
        <taxon>Bacteria</taxon>
        <taxon>Bacillati</taxon>
        <taxon>Actinomycetota</taxon>
        <taxon>Actinomycetes</taxon>
        <taxon>Kitasatosporales</taxon>
        <taxon>Streptomycetaceae</taxon>
        <taxon>Streptomyces</taxon>
    </lineage>
</organism>
<evidence type="ECO:0000259" key="1">
    <source>
        <dbReference type="SMART" id="SM00776"/>
    </source>
</evidence>
<dbReference type="AlphaFoldDB" id="A0A1D7YJY6"/>
<dbReference type="InterPro" id="IPR008979">
    <property type="entry name" value="Galactose-bd-like_sf"/>
</dbReference>
<dbReference type="InterPro" id="IPR038637">
    <property type="entry name" value="NPCBM_sf"/>
</dbReference>
<dbReference type="SUPFAM" id="SSF49785">
    <property type="entry name" value="Galactose-binding domain-like"/>
    <property type="match status" value="1"/>
</dbReference>
<dbReference type="KEGG" id="spun:BFF78_36930"/>
<feature type="domain" description="Glycosyl hydrolase family 98 putative carbohydrate-binding module" evidence="1">
    <location>
        <begin position="2"/>
        <end position="125"/>
    </location>
</feature>
<dbReference type="Gene3D" id="2.60.120.1060">
    <property type="entry name" value="NPCBM/NEW2 domain"/>
    <property type="match status" value="1"/>
</dbReference>
<gene>
    <name evidence="2" type="ORF">BFF78_36930</name>
</gene>
<keyword evidence="3" id="KW-1185">Reference proteome</keyword>
<dbReference type="EMBL" id="CP017248">
    <property type="protein sequence ID" value="AOR35907.1"/>
    <property type="molecule type" value="Genomic_DNA"/>
</dbReference>
<evidence type="ECO:0000313" key="2">
    <source>
        <dbReference type="EMBL" id="AOR35907.1"/>
    </source>
</evidence>
<protein>
    <recommendedName>
        <fullName evidence="1">Glycosyl hydrolase family 98 putative carbohydrate-binding module domain-containing protein</fullName>
    </recommendedName>
</protein>
<dbReference type="SMART" id="SM00776">
    <property type="entry name" value="NPCBM"/>
    <property type="match status" value="1"/>
</dbReference>
<sequence>MERDTSNGESAAGDGHPITISGAVYVKGLGVHAPSDVSFYTGKACGKVTADVGVDDEKGTRGTVTFEIWADGTKGASTGTLTNAMLAQPVSADISGAQVIRLIVTDAGDGNDSDHAEWADARVSC</sequence>
<dbReference type="InterPro" id="IPR013222">
    <property type="entry name" value="Glyco_hyd_98_carb-bd"/>
</dbReference>
<accession>A0A1D7YJY6</accession>
<evidence type="ECO:0000313" key="3">
    <source>
        <dbReference type="Proteomes" id="UP000094960"/>
    </source>
</evidence>
<dbReference type="Proteomes" id="UP000094960">
    <property type="component" value="Chromosome"/>
</dbReference>
<proteinExistence type="predicted"/>
<reference evidence="3" key="1">
    <citation type="submission" date="2016-09" db="EMBL/GenBank/DDBJ databases">
        <title>Streptomyces puniciscabiei strain:TW1S1 Genome sequencing and assembly.</title>
        <authorList>
            <person name="Kim M.-K."/>
            <person name="Kim S.B."/>
        </authorList>
    </citation>
    <scope>NUCLEOTIDE SEQUENCE [LARGE SCALE GENOMIC DNA]</scope>
    <source>
        <strain evidence="3">TW1S1</strain>
    </source>
</reference>
<dbReference type="Pfam" id="PF08305">
    <property type="entry name" value="NPCBM"/>
    <property type="match status" value="1"/>
</dbReference>
<name>A0A1D7YJY6_9ACTN</name>